<evidence type="ECO:0000313" key="2">
    <source>
        <dbReference type="EMBL" id="ARV76896.1"/>
    </source>
</evidence>
<feature type="compositionally biased region" description="Basic and acidic residues" evidence="1">
    <location>
        <begin position="2241"/>
        <end position="2259"/>
    </location>
</feature>
<gene>
    <name evidence="2" type="ORF">PHABIO_265</name>
</gene>
<feature type="compositionally biased region" description="Basic residues" evidence="1">
    <location>
        <begin position="1315"/>
        <end position="1330"/>
    </location>
</feature>
<dbReference type="GO" id="GO:0005886">
    <property type="term" value="C:plasma membrane"/>
    <property type="evidence" value="ECO:0007669"/>
    <property type="project" value="TreeGrafter"/>
</dbReference>
<keyword evidence="3" id="KW-1185">Reference proteome</keyword>
<dbReference type="EMBL" id="MF042360">
    <property type="protein sequence ID" value="ARV76896.1"/>
    <property type="molecule type" value="Genomic_DNA"/>
</dbReference>
<feature type="compositionally biased region" description="Acidic residues" evidence="1">
    <location>
        <begin position="1287"/>
        <end position="1302"/>
    </location>
</feature>
<accession>A0A1Y0SZ10</accession>
<dbReference type="Gene3D" id="1.10.530.10">
    <property type="match status" value="1"/>
</dbReference>
<reference evidence="2 3" key="1">
    <citation type="submission" date="2017-05" db="EMBL/GenBank/DDBJ databases">
        <authorList>
            <person name="Song R."/>
            <person name="Chenine A.L."/>
            <person name="Ruprecht R.M."/>
        </authorList>
    </citation>
    <scope>NUCLEOTIDE SEQUENCE [LARGE SCALE GENOMIC DNA]</scope>
</reference>
<name>A0A1Y0SZ10_9CAUD</name>
<feature type="region of interest" description="Disordered" evidence="1">
    <location>
        <begin position="1278"/>
        <end position="1331"/>
    </location>
</feature>
<feature type="compositionally biased region" description="Low complexity" evidence="1">
    <location>
        <begin position="2177"/>
        <end position="2187"/>
    </location>
</feature>
<sequence>MANKKVDLPKAPGTDSRGNIALPGGPRVLDLSDYDDLFGDITSDSKKSGWEQFKEGFTASLSNRLDTKDTIRNFLRSAAPEGISSAFGAYDDFKQSVGNIKDTLERTNAADLEYISRRAQDYLPQLKDYMSDDFFNEINEGLEARIEDYKYTVDATRNQTAIRAKAKDEQEDRTIQLALDNIALSAKLDHNRSEQAANRRDKVHRAERGLRDVVDTKRFNFLARTMGMMADNTANIKNYQEQFDAGVKRKGLELQFRTFMGIKDLVRLAETSLQVQIQAAEQLVRNTGTPDHQKGALADNRKFQRQGMSGTGNRLLQGAGRGLQQYLGGFGGNVEDRVSQGLGSRLSEIVQAARMTENGPSMWDQKYNILGSLAGELFGDGIQNHLVPMAGRELRPTATKLVNKYGGGKHNQLGYLLDNIPAFAQEFVNNQQNQYGARGVLRDLIAPYIPTFGLQDRLKDGTYQTIDQQASFNQMTQRSIVEVIPSLLSTAVQELRMIRTGRDDVSREVFDITTGKMTIEKTANDNLLKRIIPDNAIRAASSTINDALNTFDPDGQLSPTARKALAERMLRESSHNKRFDPEQYLKSGGYADGMRGETADELGRFFRGKFEFDSKGKMKDTAGNHQLRQDWSQAFLDIRSISRDPYKEIERLIASGRTEPLRMMGIITTEGNQDRINYERIWEILRSGVTGNNPYAPGGSGFDPNKDDMSGTYGHKDFMGPAYEGEAKRFTNNMLRKTRDRFTPVEKSARDAAARRIRELRAKYGNNAHKIAEMMEQFQADPKGSMAAGYGKATDFTAQLMGGQFGVGNMKAKVESAYDKAMASMTPEAKGSFVPAGMDKLTDLYSKFNPSEPLIKAIDFIQGKLVDLKTKVIITKPSDITGTVINLDGMTVASAREVAAGLFNGLGDKIVSIASAIGDAASNAIARYQGLHASAPDAMSDPSNPDAPQDLSLSPGEDVVITARGIENGEYFNRSTGKLVTSMEDLDGDIVDRDGNVVVTAQEVREGLYSYKTGKRWKLSKGAAKVLKSLGSLSRFSGMTATQLGFHAIKFMGKAAIGIGSKAFNFFVENQNAYLPDSPDPVFTRRQLKAGDYFDEKGKVIEDFVDVYGLIYGKDGEPVIAQDQYKNLMNYDGTKHQLAKNKTFIGRTLMRGLRGIRSAYTAASMRYWKWLGRKTVSVGGALGRKTLGGFAKVGGNLFNKVFEKADPEAMANPTNMILAQILQQLQANAPEPEERAGSWKDKAKKKAMELGGNVKEKLGMNRDKTLLGGLMSTLGGLFGKKKGKDKDDEDDDDGFGLDDAADMADIGDSIDNARERRRRKKLRGKGKPGRLSRIASKGWNALKGSRLAGLAGTGLAAGASTLAGTAAAGSLVNGAIAVGSTIATGVATLLSAPAWLLVGGAALIGGGAYLGYRAYKASGDFKYLRMMQYGITSTGEKLSVLKMEAALEKYTDKSSDTPTMNINSDIAKEILGAMDIDIKDVPRVMAFSRWMDMRFKPVYLSYCKSLGALGLKNVALNDIDDKVPDEQKADLLAGVKFSYEGETPYNYLDNPFDPDSKLDNTIPEIKEQFDKLTEKFAGAKAKADKAKGEAGTEADKAKTDATTVAAGTAAATATVTAADIVQDQKDNAAPPGPQSASDVVKGAAKVAALSGIASGAVPAEKVGKELTSLQSIRMRAYGLQTLGIADVESLLTLEYVYSRDLSVSDGTIDYTGDFQVFLREAGTYLGMSTAVGSDSRNKLSNWLASRFAPAFRAYWNAVLSKSPTAQLSSVESQLKINEKIIAANAIMGASNSMGDSIWDVDSIFEVTGKLSDLRALAEADLKYLKDVGDKDIAGTPTQKASDQVAGKNNASMGGSFVDSVVDSAKNAWDTTKSTVGDAYNKVAGWFGGGETKDGNLSFPEGGYKNTSGTQVASTGVTFGSLAKGNGGKWEDVPMPTANGTAKGAAPTFKAAAAMVGIPVELMFIIAGIESGYKYDISAQPSVNKKTGERSKQSSAYGWFQFLNATWDEVYSKVISQFGAPADDAARSMRKDPRLQALAGALFIKGNYDRLSKALGRPISDTDIYIAHFLGAGGAIQFLKADPNALGYQVMKDAWSSNLTIFFVGGDKSKPRTVAQIYKLFDDKIAKYRQGAGTPSDVPQTVGAEVSPEKAAEEQAQAAQATQAPPEEDPTKNKDDSSSGSSGPSSPGQAIAGTAPGAPGMSPSTTNGLPSGGAGSIGQDSGGSSIDAQRQASEEAALQAQQRRDQELRKTKQTDNEIDKIRVRQLDAILEIRDLIKEMAGQGGINRPSANDSRMGVSTGTNGTSNSMTTPIQNRSAQYRESPLTLK</sequence>
<evidence type="ECO:0000313" key="3">
    <source>
        <dbReference type="Proteomes" id="UP000225448"/>
    </source>
</evidence>
<feature type="region of interest" description="Disordered" evidence="1">
    <location>
        <begin position="935"/>
        <end position="954"/>
    </location>
</feature>
<dbReference type="Proteomes" id="UP000225448">
    <property type="component" value="Segment"/>
</dbReference>
<dbReference type="PANTHER" id="PTHR47372">
    <property type="entry name" value="DAUER UP-REGULATED-RELATED"/>
    <property type="match status" value="1"/>
</dbReference>
<evidence type="ECO:0000256" key="1">
    <source>
        <dbReference type="SAM" id="MobiDB-lite"/>
    </source>
</evidence>
<feature type="compositionally biased region" description="Low complexity" evidence="1">
    <location>
        <begin position="2153"/>
        <end position="2164"/>
    </location>
</feature>
<protein>
    <submittedName>
        <fullName evidence="2">Virion structural / tail sheath protein</fullName>
    </submittedName>
</protein>
<feature type="compositionally biased region" description="Low complexity" evidence="1">
    <location>
        <begin position="2294"/>
        <end position="2309"/>
    </location>
</feature>
<feature type="region of interest" description="Disordered" evidence="1">
    <location>
        <begin position="1"/>
        <end position="22"/>
    </location>
</feature>
<feature type="region of interest" description="Disordered" evidence="1">
    <location>
        <begin position="2130"/>
        <end position="2259"/>
    </location>
</feature>
<feature type="region of interest" description="Disordered" evidence="1">
    <location>
        <begin position="2279"/>
        <end position="2326"/>
    </location>
</feature>
<organism evidence="2 3">
    <name type="scientific">Pseudomonas phage Phabio</name>
    <dbReference type="NCBI Taxonomy" id="2006668"/>
    <lineage>
        <taxon>Viruses</taxon>
        <taxon>Duplodnaviria</taxon>
        <taxon>Heunggongvirae</taxon>
        <taxon>Uroviricota</taxon>
        <taxon>Caudoviricetes</taxon>
        <taxon>Chimalliviridae</taxon>
        <taxon>Phabiovirus</taxon>
        <taxon>Phabiovirus phabio</taxon>
    </lineage>
</organism>
<dbReference type="InterPro" id="IPR023346">
    <property type="entry name" value="Lysozyme-like_dom_sf"/>
</dbReference>
<feature type="compositionally biased region" description="Low complexity" evidence="1">
    <location>
        <begin position="2216"/>
        <end position="2240"/>
    </location>
</feature>
<dbReference type="SUPFAM" id="SSF53955">
    <property type="entry name" value="Lysozyme-like"/>
    <property type="match status" value="1"/>
</dbReference>
<dbReference type="PANTHER" id="PTHR47372:SF11">
    <property type="entry name" value="RE19971P"/>
    <property type="match status" value="1"/>
</dbReference>
<proteinExistence type="predicted"/>